<organism evidence="7 8">
    <name type="scientific">Gouania willdenowi</name>
    <name type="common">Blunt-snouted clingfish</name>
    <name type="synonym">Lepadogaster willdenowi</name>
    <dbReference type="NCBI Taxonomy" id="441366"/>
    <lineage>
        <taxon>Eukaryota</taxon>
        <taxon>Metazoa</taxon>
        <taxon>Chordata</taxon>
        <taxon>Craniata</taxon>
        <taxon>Vertebrata</taxon>
        <taxon>Euteleostomi</taxon>
        <taxon>Actinopterygii</taxon>
        <taxon>Neopterygii</taxon>
        <taxon>Teleostei</taxon>
        <taxon>Neoteleostei</taxon>
        <taxon>Acanthomorphata</taxon>
        <taxon>Ovalentaria</taxon>
        <taxon>Blenniimorphae</taxon>
        <taxon>Blenniiformes</taxon>
        <taxon>Gobiesocoidei</taxon>
        <taxon>Gobiesocidae</taxon>
        <taxon>Gobiesocinae</taxon>
        <taxon>Gouania</taxon>
    </lineage>
</organism>
<evidence type="ECO:0000256" key="3">
    <source>
        <dbReference type="ARBA" id="ARBA00073306"/>
    </source>
</evidence>
<evidence type="ECO:0000313" key="7">
    <source>
        <dbReference type="Ensembl" id="ENSGWIP00000025256.1"/>
    </source>
</evidence>
<dbReference type="InterPro" id="IPR029752">
    <property type="entry name" value="D-isomer_DH_CS1"/>
</dbReference>
<feature type="domain" description="D-isomer specific 2-hydroxyacid dehydrogenase catalytic" evidence="5">
    <location>
        <begin position="112"/>
        <end position="392"/>
    </location>
</feature>
<dbReference type="PROSITE" id="PS00065">
    <property type="entry name" value="D_2_HYDROXYACID_DH_1"/>
    <property type="match status" value="1"/>
</dbReference>
<dbReference type="InterPro" id="IPR006139">
    <property type="entry name" value="D-isomer_2_OHA_DH_cat_dom"/>
</dbReference>
<gene>
    <name evidence="7" type="primary">zgc:136493</name>
</gene>
<dbReference type="OrthoDB" id="298012at2759"/>
<evidence type="ECO:0000256" key="1">
    <source>
        <dbReference type="ARBA" id="ARBA00005854"/>
    </source>
</evidence>
<keyword evidence="8" id="KW-1185">Reference proteome</keyword>
<evidence type="ECO:0000256" key="4">
    <source>
        <dbReference type="RuleBase" id="RU003719"/>
    </source>
</evidence>
<dbReference type="InterPro" id="IPR036291">
    <property type="entry name" value="NAD(P)-bd_dom_sf"/>
</dbReference>
<keyword evidence="2 4" id="KW-0560">Oxidoreductase</keyword>
<protein>
    <recommendedName>
        <fullName evidence="3">Glyoxylate reductase/hydroxypyruvate reductase</fullName>
    </recommendedName>
</protein>
<dbReference type="InterPro" id="IPR050223">
    <property type="entry name" value="D-isomer_2-hydroxyacid_DH"/>
</dbReference>
<dbReference type="Pfam" id="PF00389">
    <property type="entry name" value="2-Hacid_dh"/>
    <property type="match status" value="1"/>
</dbReference>
<name>A0A8C5GA32_GOUWI</name>
<dbReference type="GO" id="GO:0030267">
    <property type="term" value="F:glyoxylate reductase (NADPH) activity"/>
    <property type="evidence" value="ECO:0007669"/>
    <property type="project" value="TreeGrafter"/>
</dbReference>
<dbReference type="FunFam" id="3.40.50.720:FF:000026">
    <property type="entry name" value="Glyoxylate/hydroxypyruvate reductase B"/>
    <property type="match status" value="1"/>
</dbReference>
<dbReference type="AlphaFoldDB" id="A0A8C5GA32"/>
<dbReference type="GO" id="GO:0051287">
    <property type="term" value="F:NAD binding"/>
    <property type="evidence" value="ECO:0007669"/>
    <property type="project" value="InterPro"/>
</dbReference>
<dbReference type="Pfam" id="PF02826">
    <property type="entry name" value="2-Hacid_dh_C"/>
    <property type="match status" value="1"/>
</dbReference>
<dbReference type="Proteomes" id="UP000694680">
    <property type="component" value="Chromosome 11"/>
</dbReference>
<dbReference type="Gene3D" id="3.40.50.720">
    <property type="entry name" value="NAD(P)-binding Rossmann-like Domain"/>
    <property type="match status" value="2"/>
</dbReference>
<dbReference type="PANTHER" id="PTHR10996:SF257">
    <property type="entry name" value="GLYOXYLATE REDUCTASE 1"/>
    <property type="match status" value="1"/>
</dbReference>
<accession>A0A8C5GA32</accession>
<reference evidence="7" key="1">
    <citation type="submission" date="2020-06" db="EMBL/GenBank/DDBJ databases">
        <authorList>
            <consortium name="Wellcome Sanger Institute Data Sharing"/>
        </authorList>
    </citation>
    <scope>NUCLEOTIDE SEQUENCE [LARGE SCALE GENOMIC DNA]</scope>
</reference>
<proteinExistence type="inferred from homology"/>
<reference evidence="7" key="3">
    <citation type="submission" date="2025-09" db="UniProtKB">
        <authorList>
            <consortium name="Ensembl"/>
        </authorList>
    </citation>
    <scope>IDENTIFICATION</scope>
</reference>
<dbReference type="GO" id="GO:0005829">
    <property type="term" value="C:cytosol"/>
    <property type="evidence" value="ECO:0007669"/>
    <property type="project" value="TreeGrafter"/>
</dbReference>
<evidence type="ECO:0000313" key="8">
    <source>
        <dbReference type="Proteomes" id="UP000694680"/>
    </source>
</evidence>
<comment type="similarity">
    <text evidence="1 4">Belongs to the D-isomer specific 2-hydroxyacid dehydrogenase family.</text>
</comment>
<dbReference type="Ensembl" id="ENSGWIT00000027606.1">
    <property type="protein sequence ID" value="ENSGWIP00000025256.1"/>
    <property type="gene ID" value="ENSGWIG00000013343.1"/>
</dbReference>
<evidence type="ECO:0000259" key="6">
    <source>
        <dbReference type="Pfam" id="PF02826"/>
    </source>
</evidence>
<reference evidence="7" key="2">
    <citation type="submission" date="2025-08" db="UniProtKB">
        <authorList>
            <consortium name="Ensembl"/>
        </authorList>
    </citation>
    <scope>IDENTIFICATION</scope>
</reference>
<dbReference type="GO" id="GO:0016618">
    <property type="term" value="F:hydroxypyruvate reductase [NAD(P)H] activity"/>
    <property type="evidence" value="ECO:0007669"/>
    <property type="project" value="TreeGrafter"/>
</dbReference>
<dbReference type="SUPFAM" id="SSF52283">
    <property type="entry name" value="Formate/glycerate dehydrogenase catalytic domain-like"/>
    <property type="match status" value="1"/>
</dbReference>
<dbReference type="InterPro" id="IPR006140">
    <property type="entry name" value="D-isomer_DH_NAD-bd"/>
</dbReference>
<evidence type="ECO:0000256" key="2">
    <source>
        <dbReference type="ARBA" id="ARBA00023002"/>
    </source>
</evidence>
<dbReference type="PANTHER" id="PTHR10996">
    <property type="entry name" value="2-HYDROXYACID DEHYDROGENASE-RELATED"/>
    <property type="match status" value="1"/>
</dbReference>
<evidence type="ECO:0000259" key="5">
    <source>
        <dbReference type="Pfam" id="PF00389"/>
    </source>
</evidence>
<sequence length="398" mass="43924">MDMFNCLRRGQFHISPEPGGKRMRKTKARMRSLHHVQSLRKLSAPAQAFRLTAVAHLHRSAQLLQHRKEMAAEKPWALISEVSENGYIEEAVDIMGANFNLICHKDFLLNPQLHGPKIQSVFVWNNDPPVQHSLLSSLPSLKVVANGGVGIDHLDVPYITSLGVKVCNTPDVVNNATADMAMGLLLASARKIVECHQVSIDPKTTHIPLCLMGVEVTGSTIGIIGMGRIGYKIAQRAKGFDMKILYHNRHRRSVEEEQSVGACYCQNMDDLLKESDFVVLVVNLTAETKGLISHREFSLMKPTATLVNVSRGLVVDQDALVKALHSESIRAAALDVTYPEPLPRDHPLLHLPNVLITPHVGTNTYTTTKKMIQQMVDNAVAAVKGLPVPNEVRPEGKN</sequence>
<feature type="domain" description="D-isomer specific 2-hydroxyacid dehydrogenase NAD-binding" evidence="6">
    <location>
        <begin position="182"/>
        <end position="361"/>
    </location>
</feature>
<dbReference type="SUPFAM" id="SSF51735">
    <property type="entry name" value="NAD(P)-binding Rossmann-fold domains"/>
    <property type="match status" value="1"/>
</dbReference>